<sequence>MRPRLSFLLLGLALLALGGVLSLPRASGEGLRPKRAGSLPEMGLVVAARDVEYCGYHTPCGPGSRTDTIFYLRLEGGEVKGVAIPRDLYSPVAGGKINAAYGRGGAELLKRAVEEATGLVAERHLILTLESVARVVDAVGGVEVFLERPMRYTDTAARLFIDFPAGRLHLSGEDAVKYMRFRHEALGDYARLDRIKEVLGQVLRRAQNPATWPALTRALSEVWRELDTDLALEELLPHLPAVRGLRLSLATLPVREGPGTFLYVDEEAKGRFLAAFFGATPSPSPPRAAVRLRGLPELLPWAQAFLAREGVRAEAEAAEVARSAVYARDPEAGAYFADLFHLPLLAPHRPLEGVVVELGPDLLQ</sequence>
<accession>A0A7C2C341</accession>
<reference evidence="3" key="1">
    <citation type="journal article" date="2020" name="mSystems">
        <title>Genome- and Community-Level Interaction Insights into Carbon Utilization and Element Cycling Functions of Hydrothermarchaeota in Hydrothermal Sediment.</title>
        <authorList>
            <person name="Zhou Z."/>
            <person name="Liu Y."/>
            <person name="Xu W."/>
            <person name="Pan J."/>
            <person name="Luo Z.H."/>
            <person name="Li M."/>
        </authorList>
    </citation>
    <scope>NUCLEOTIDE SEQUENCE [LARGE SCALE GENOMIC DNA]</scope>
    <source>
        <strain evidence="3">SpSt-246</strain>
    </source>
</reference>
<comment type="caution">
    <text evidence="3">The sequence shown here is derived from an EMBL/GenBank/DDBJ whole genome shotgun (WGS) entry which is preliminary data.</text>
</comment>
<dbReference type="EMBL" id="DSKL01000059">
    <property type="protein sequence ID" value="HEH81681.1"/>
    <property type="molecule type" value="Genomic_DNA"/>
</dbReference>
<comment type="similarity">
    <text evidence="1">Belongs to the LytR/CpsA/Psr (LCP) family.</text>
</comment>
<name>A0A7C2C341_9DEIN</name>
<dbReference type="Pfam" id="PF03816">
    <property type="entry name" value="LytR_cpsA_psr"/>
    <property type="match status" value="1"/>
</dbReference>
<dbReference type="InterPro" id="IPR004474">
    <property type="entry name" value="LytR_CpsA_psr"/>
</dbReference>
<dbReference type="PANTHER" id="PTHR33392">
    <property type="entry name" value="POLYISOPRENYL-TEICHOIC ACID--PEPTIDOGLYCAN TEICHOIC ACID TRANSFERASE TAGU"/>
    <property type="match status" value="1"/>
</dbReference>
<dbReference type="Gene3D" id="3.40.630.190">
    <property type="entry name" value="LCP protein"/>
    <property type="match status" value="1"/>
</dbReference>
<evidence type="ECO:0000256" key="1">
    <source>
        <dbReference type="ARBA" id="ARBA00006068"/>
    </source>
</evidence>
<gene>
    <name evidence="3" type="ORF">ENP73_01415</name>
</gene>
<dbReference type="NCBIfam" id="TIGR00350">
    <property type="entry name" value="lytR_cpsA_psr"/>
    <property type="match status" value="1"/>
</dbReference>
<dbReference type="AlphaFoldDB" id="A0A7C2C341"/>
<proteinExistence type="inferred from homology"/>
<dbReference type="PANTHER" id="PTHR33392:SF6">
    <property type="entry name" value="POLYISOPRENYL-TEICHOIC ACID--PEPTIDOGLYCAN TEICHOIC ACID TRANSFERASE TAGU"/>
    <property type="match status" value="1"/>
</dbReference>
<feature type="domain" description="Cell envelope-related transcriptional attenuator" evidence="2">
    <location>
        <begin position="65"/>
        <end position="207"/>
    </location>
</feature>
<dbReference type="InterPro" id="IPR050922">
    <property type="entry name" value="LytR/CpsA/Psr_CW_biosynth"/>
</dbReference>
<evidence type="ECO:0000313" key="3">
    <source>
        <dbReference type="EMBL" id="HEH81681.1"/>
    </source>
</evidence>
<protein>
    <submittedName>
        <fullName evidence="3">LytR family transcriptional regulator</fullName>
    </submittedName>
</protein>
<evidence type="ECO:0000259" key="2">
    <source>
        <dbReference type="Pfam" id="PF03816"/>
    </source>
</evidence>
<organism evidence="3">
    <name type="scientific">Thermus islandicus</name>
    <dbReference type="NCBI Taxonomy" id="540988"/>
    <lineage>
        <taxon>Bacteria</taxon>
        <taxon>Thermotogati</taxon>
        <taxon>Deinococcota</taxon>
        <taxon>Deinococci</taxon>
        <taxon>Thermales</taxon>
        <taxon>Thermaceae</taxon>
        <taxon>Thermus</taxon>
    </lineage>
</organism>